<organism evidence="3 4">
    <name type="scientific">Citrobacter amalonaticus</name>
    <dbReference type="NCBI Taxonomy" id="35703"/>
    <lineage>
        <taxon>Bacteria</taxon>
        <taxon>Pseudomonadati</taxon>
        <taxon>Pseudomonadota</taxon>
        <taxon>Gammaproteobacteria</taxon>
        <taxon>Enterobacterales</taxon>
        <taxon>Enterobacteriaceae</taxon>
        <taxon>Citrobacter</taxon>
    </lineage>
</organism>
<dbReference type="CDD" id="cd01948">
    <property type="entry name" value="EAL"/>
    <property type="match status" value="1"/>
</dbReference>
<dbReference type="Proteomes" id="UP000656723">
    <property type="component" value="Unassembled WGS sequence"/>
</dbReference>
<evidence type="ECO:0000259" key="2">
    <source>
        <dbReference type="PROSITE" id="PS50883"/>
    </source>
</evidence>
<comment type="caution">
    <text evidence="3">The sequence shown here is derived from an EMBL/GenBank/DDBJ whole genome shotgun (WGS) entry which is preliminary data.</text>
</comment>
<reference evidence="3" key="1">
    <citation type="submission" date="2019-07" db="EMBL/GenBank/DDBJ databases">
        <title>KPC-2 carbapenem resistent Enterobacterales isolates from Germany.</title>
        <authorList>
            <person name="Yao Y."/>
            <person name="Falgenhauer L."/>
            <person name="Imirzalioglu C."/>
            <person name="Chakraborty T."/>
        </authorList>
    </citation>
    <scope>NUCLEOTIDE SEQUENCE</scope>
    <source>
        <strain evidence="3">CA13304</strain>
    </source>
</reference>
<sequence length="342" mass="38269">MQQLTESGSVIQFTIGNVNLHSDGSLSWESYSGKTVAFQKVSSDRYPFDLSVNLNNSSILGAWFMYQKMHIVLMALLFVVLSGVVLFQGRKSFSLDDDIKLGIKGNEFIAYGQRIVDLDKNSVSGMEILVRWIHPTEGIIRPDLFIPHAERSGMIIPMTRSLFVQVANHINSSSVPDGFYFSFNITAKHCTDMGLYDDCMTFLESTKDKNISLVLELTEREMVPQNEQTLRLFKMLNDAGVMIAIDDFGTGHSSLSYLHNQHITVLKLDQSFVAKINTDAVSGILIDSIIELAHNLSLKIIAEGIETKGQSIYLKRKGVKFAQGYLYGKPQPVDELLSSLRK</sequence>
<feature type="domain" description="EAL" evidence="2">
    <location>
        <begin position="92"/>
        <end position="342"/>
    </location>
</feature>
<dbReference type="RefSeq" id="WP_192478205.1">
    <property type="nucleotide sequence ID" value="NZ_VKME01000008.1"/>
</dbReference>
<dbReference type="GO" id="GO:0071111">
    <property type="term" value="F:cyclic-guanylate-specific phosphodiesterase activity"/>
    <property type="evidence" value="ECO:0007669"/>
    <property type="project" value="InterPro"/>
</dbReference>
<keyword evidence="1" id="KW-0812">Transmembrane</keyword>
<protein>
    <submittedName>
        <fullName evidence="3">EAL domain-containing protein</fullName>
    </submittedName>
</protein>
<evidence type="ECO:0000313" key="3">
    <source>
        <dbReference type="EMBL" id="MBE0128014.1"/>
    </source>
</evidence>
<dbReference type="PROSITE" id="PS50883">
    <property type="entry name" value="EAL"/>
    <property type="match status" value="1"/>
</dbReference>
<dbReference type="EMBL" id="VKME01000008">
    <property type="protein sequence ID" value="MBE0128014.1"/>
    <property type="molecule type" value="Genomic_DNA"/>
</dbReference>
<dbReference type="Gene3D" id="3.20.20.450">
    <property type="entry name" value="EAL domain"/>
    <property type="match status" value="1"/>
</dbReference>
<dbReference type="SMART" id="SM00052">
    <property type="entry name" value="EAL"/>
    <property type="match status" value="1"/>
</dbReference>
<dbReference type="PANTHER" id="PTHR33121">
    <property type="entry name" value="CYCLIC DI-GMP PHOSPHODIESTERASE PDEF"/>
    <property type="match status" value="1"/>
</dbReference>
<gene>
    <name evidence="3" type="ORF">FOT72_08305</name>
</gene>
<accession>A0A8I0MJJ5</accession>
<feature type="transmembrane region" description="Helical" evidence="1">
    <location>
        <begin position="69"/>
        <end position="87"/>
    </location>
</feature>
<dbReference type="PANTHER" id="PTHR33121:SF80">
    <property type="entry name" value="CYCLIC DI-GMP PHOSPHODIESTERASE PDEL"/>
    <property type="match status" value="1"/>
</dbReference>
<keyword evidence="1" id="KW-1133">Transmembrane helix</keyword>
<evidence type="ECO:0000256" key="1">
    <source>
        <dbReference type="SAM" id="Phobius"/>
    </source>
</evidence>
<keyword evidence="1" id="KW-0472">Membrane</keyword>
<dbReference type="SUPFAM" id="SSF141868">
    <property type="entry name" value="EAL domain-like"/>
    <property type="match status" value="1"/>
</dbReference>
<dbReference type="InterPro" id="IPR001633">
    <property type="entry name" value="EAL_dom"/>
</dbReference>
<dbReference type="InterPro" id="IPR050706">
    <property type="entry name" value="Cyclic-di-GMP_PDE-like"/>
</dbReference>
<dbReference type="Pfam" id="PF00563">
    <property type="entry name" value="EAL"/>
    <property type="match status" value="1"/>
</dbReference>
<evidence type="ECO:0000313" key="4">
    <source>
        <dbReference type="Proteomes" id="UP000656723"/>
    </source>
</evidence>
<dbReference type="InterPro" id="IPR035919">
    <property type="entry name" value="EAL_sf"/>
</dbReference>
<name>A0A8I0MJJ5_CITAM</name>
<dbReference type="AlphaFoldDB" id="A0A8I0MJJ5"/>
<proteinExistence type="predicted"/>